<dbReference type="InterPro" id="IPR010998">
    <property type="entry name" value="Integrase_recombinase_N"/>
</dbReference>
<dbReference type="KEGG" id="ppso:QPJ95_17400"/>
<dbReference type="CDD" id="cd00796">
    <property type="entry name" value="INT_Rci_Hp1_C"/>
    <property type="match status" value="1"/>
</dbReference>
<evidence type="ECO:0000313" key="9">
    <source>
        <dbReference type="Proteomes" id="UP001238334"/>
    </source>
</evidence>
<dbReference type="Gene3D" id="1.10.443.10">
    <property type="entry name" value="Intergrase catalytic core"/>
    <property type="match status" value="1"/>
</dbReference>
<feature type="domain" description="Core-binding (CB)" evidence="7">
    <location>
        <begin position="100"/>
        <end position="180"/>
    </location>
</feature>
<dbReference type="PANTHER" id="PTHR30629">
    <property type="entry name" value="PROPHAGE INTEGRASE"/>
    <property type="match status" value="1"/>
</dbReference>
<dbReference type="Pfam" id="PF14659">
    <property type="entry name" value="Phage_int_SAM_3"/>
    <property type="match status" value="1"/>
</dbReference>
<evidence type="ECO:0000313" key="8">
    <source>
        <dbReference type="EMBL" id="WIY24348.1"/>
    </source>
</evidence>
<feature type="domain" description="Tyr recombinase" evidence="6">
    <location>
        <begin position="200"/>
        <end position="375"/>
    </location>
</feature>
<keyword evidence="2" id="KW-0229">DNA integration</keyword>
<dbReference type="Pfam" id="PF00589">
    <property type="entry name" value="Phage_integrase"/>
    <property type="match status" value="1"/>
</dbReference>
<dbReference type="GO" id="GO:0006310">
    <property type="term" value="P:DNA recombination"/>
    <property type="evidence" value="ECO:0007669"/>
    <property type="project" value="UniProtKB-KW"/>
</dbReference>
<dbReference type="GO" id="GO:0015074">
    <property type="term" value="P:DNA integration"/>
    <property type="evidence" value="ECO:0007669"/>
    <property type="project" value="UniProtKB-KW"/>
</dbReference>
<name>A0A9Y2P5V2_9RHOB</name>
<dbReference type="EMBL" id="CP127247">
    <property type="protein sequence ID" value="WIY24348.1"/>
    <property type="molecule type" value="Genomic_DNA"/>
</dbReference>
<evidence type="ECO:0000256" key="1">
    <source>
        <dbReference type="ARBA" id="ARBA00008857"/>
    </source>
</evidence>
<keyword evidence="9" id="KW-1185">Reference proteome</keyword>
<organism evidence="8 9">
    <name type="scientific">Parasedimentitalea psychrophila</name>
    <dbReference type="NCBI Taxonomy" id="2997337"/>
    <lineage>
        <taxon>Bacteria</taxon>
        <taxon>Pseudomonadati</taxon>
        <taxon>Pseudomonadota</taxon>
        <taxon>Alphaproteobacteria</taxon>
        <taxon>Rhodobacterales</taxon>
        <taxon>Paracoccaceae</taxon>
        <taxon>Parasedimentitalea</taxon>
    </lineage>
</organism>
<gene>
    <name evidence="8" type="ORF">QPJ95_17400</name>
</gene>
<evidence type="ECO:0000256" key="4">
    <source>
        <dbReference type="ARBA" id="ARBA00023172"/>
    </source>
</evidence>
<dbReference type="InterPro" id="IPR044068">
    <property type="entry name" value="CB"/>
</dbReference>
<reference evidence="8 9" key="1">
    <citation type="submission" date="2023-06" db="EMBL/GenBank/DDBJ databases">
        <title>Parasedimentitalea psychrophila sp. nov., a psychrophilic bacterium isolated from deep-sea sediment.</title>
        <authorList>
            <person name="Li A."/>
        </authorList>
    </citation>
    <scope>NUCLEOTIDE SEQUENCE [LARGE SCALE GENOMIC DNA]</scope>
    <source>
        <strain evidence="8 9">QS115</strain>
    </source>
</reference>
<evidence type="ECO:0000256" key="3">
    <source>
        <dbReference type="ARBA" id="ARBA00023125"/>
    </source>
</evidence>
<dbReference type="InterPro" id="IPR013762">
    <property type="entry name" value="Integrase-like_cat_sf"/>
</dbReference>
<dbReference type="InterPro" id="IPR038488">
    <property type="entry name" value="Integrase_DNA-bd_sf"/>
</dbReference>
<dbReference type="InterPro" id="IPR050808">
    <property type="entry name" value="Phage_Integrase"/>
</dbReference>
<evidence type="ECO:0000259" key="7">
    <source>
        <dbReference type="PROSITE" id="PS51900"/>
    </source>
</evidence>
<evidence type="ECO:0000256" key="5">
    <source>
        <dbReference type="PROSITE-ProRule" id="PRU01248"/>
    </source>
</evidence>
<proteinExistence type="inferred from homology"/>
<dbReference type="InterPro" id="IPR011010">
    <property type="entry name" value="DNA_brk_join_enz"/>
</dbReference>
<dbReference type="Pfam" id="PF13356">
    <property type="entry name" value="Arm-DNA-bind_3"/>
    <property type="match status" value="1"/>
</dbReference>
<keyword evidence="3 5" id="KW-0238">DNA-binding</keyword>
<dbReference type="InterPro" id="IPR002104">
    <property type="entry name" value="Integrase_catalytic"/>
</dbReference>
<evidence type="ECO:0000256" key="2">
    <source>
        <dbReference type="ARBA" id="ARBA00022908"/>
    </source>
</evidence>
<sequence>MPKQRLSKSVVDKLQPLTAELIYWDISFPGFGVRVKLNGTKSYVVQYRTRSTGRSRRKTIGQHGPLMSFAQAKDIATGLLSDVLRGGDPVTEAQMVREAPIMQDLCQQYLDVHAIPKKRPKSVANDRSMLTRLILPRFTSQKIRDVRHKDIQTFHNSLKVTPYQANRALALLSKMFELSIKWGMRSDNPAKGIERFHEEKRHRWLSSDELTRLCVALDNHPNQKAANAIRLQLLTGARIGEVLTSKWENFDLDRGVWIKPSHHTKQKRTEHLPLSKAAAALLSRIKNGAAGSEFVFPGRSKNKPIVDLKKFWRSVLSKAGISDYRIHDNRHTHASQLVSSGMSLAIVGRLLGHTNPMTTQRYAHIAGDPLREAAEVMAEKMSLGTRMRDRST</sequence>
<dbReference type="InterPro" id="IPR025166">
    <property type="entry name" value="Integrase_DNA_bind_dom"/>
</dbReference>
<dbReference type="AlphaFoldDB" id="A0A9Y2P5V2"/>
<dbReference type="SUPFAM" id="SSF56349">
    <property type="entry name" value="DNA breaking-rejoining enzymes"/>
    <property type="match status" value="1"/>
</dbReference>
<evidence type="ECO:0000259" key="6">
    <source>
        <dbReference type="PROSITE" id="PS51898"/>
    </source>
</evidence>
<dbReference type="PROSITE" id="PS51898">
    <property type="entry name" value="TYR_RECOMBINASE"/>
    <property type="match status" value="1"/>
</dbReference>
<accession>A0A9Y2P5V2</accession>
<protein>
    <submittedName>
        <fullName evidence="8">Tyrosine-type recombinase/integrase</fullName>
    </submittedName>
</protein>
<dbReference type="InterPro" id="IPR004107">
    <property type="entry name" value="Integrase_SAM-like_N"/>
</dbReference>
<dbReference type="GO" id="GO:0003677">
    <property type="term" value="F:DNA binding"/>
    <property type="evidence" value="ECO:0007669"/>
    <property type="project" value="UniProtKB-UniRule"/>
</dbReference>
<dbReference type="PANTHER" id="PTHR30629:SF2">
    <property type="entry name" value="PROPHAGE INTEGRASE INTS-RELATED"/>
    <property type="match status" value="1"/>
</dbReference>
<dbReference type="RefSeq" id="WP_286018157.1">
    <property type="nucleotide sequence ID" value="NZ_CP127247.1"/>
</dbReference>
<comment type="similarity">
    <text evidence="1">Belongs to the 'phage' integrase family.</text>
</comment>
<dbReference type="Proteomes" id="UP001238334">
    <property type="component" value="Chromosome"/>
</dbReference>
<dbReference type="PROSITE" id="PS51900">
    <property type="entry name" value="CB"/>
    <property type="match status" value="1"/>
</dbReference>
<dbReference type="Gene3D" id="3.30.160.390">
    <property type="entry name" value="Integrase, DNA-binding domain"/>
    <property type="match status" value="1"/>
</dbReference>
<dbReference type="Gene3D" id="1.10.150.130">
    <property type="match status" value="1"/>
</dbReference>
<keyword evidence="4" id="KW-0233">DNA recombination</keyword>